<dbReference type="InterPro" id="IPR014012">
    <property type="entry name" value="HSA_dom"/>
</dbReference>
<dbReference type="PANTHER" id="PTHR46459:SF1">
    <property type="entry name" value="E1A-BINDING PROTEIN P400"/>
    <property type="match status" value="1"/>
</dbReference>
<comment type="subcellular location">
    <subcellularLocation>
        <location evidence="1">Nucleus</location>
    </subcellularLocation>
</comment>
<evidence type="ECO:0000256" key="2">
    <source>
        <dbReference type="ARBA" id="ARBA00023242"/>
    </source>
</evidence>
<keyword evidence="5" id="KW-1185">Reference proteome</keyword>
<feature type="domain" description="HSA" evidence="3">
    <location>
        <begin position="31"/>
        <end position="104"/>
    </location>
</feature>
<evidence type="ECO:0000256" key="1">
    <source>
        <dbReference type="ARBA" id="ARBA00004123"/>
    </source>
</evidence>
<comment type="caution">
    <text evidence="4">The sequence shown here is derived from an EMBL/GenBank/DDBJ whole genome shotgun (WGS) entry which is preliminary data.</text>
</comment>
<dbReference type="PANTHER" id="PTHR46459">
    <property type="entry name" value="E1A-BINDING PROTEIN P400-RELATED"/>
    <property type="match status" value="1"/>
</dbReference>
<protein>
    <recommendedName>
        <fullName evidence="3">HSA domain-containing protein</fullName>
    </recommendedName>
</protein>
<dbReference type="Pfam" id="PF07529">
    <property type="entry name" value="HSA"/>
    <property type="match status" value="1"/>
</dbReference>
<name>A0ABQ7JFN7_9APIC</name>
<gene>
    <name evidence="4" type="ORF">IE077_002528</name>
</gene>
<organism evidence="4 5">
    <name type="scientific">Cardiosporidium cionae</name>
    <dbReference type="NCBI Taxonomy" id="476202"/>
    <lineage>
        <taxon>Eukaryota</taxon>
        <taxon>Sar</taxon>
        <taxon>Alveolata</taxon>
        <taxon>Apicomplexa</taxon>
        <taxon>Aconoidasida</taxon>
        <taxon>Nephromycida</taxon>
        <taxon>Cardiosporidium</taxon>
    </lineage>
</organism>
<evidence type="ECO:0000313" key="4">
    <source>
        <dbReference type="EMBL" id="KAF8822804.1"/>
    </source>
</evidence>
<dbReference type="PROSITE" id="PS51204">
    <property type="entry name" value="HSA"/>
    <property type="match status" value="1"/>
</dbReference>
<dbReference type="Proteomes" id="UP000823046">
    <property type="component" value="Unassembled WGS sequence"/>
</dbReference>
<dbReference type="SMART" id="SM00573">
    <property type="entry name" value="HSA"/>
    <property type="match status" value="1"/>
</dbReference>
<sequence length="124" mass="14130">MELETPLSGAKQSMLELGAASLEILKDGSSITSPEPSCCCNTHWSLLLREMSWMSVDYSEERKWKVHAAKRVSQMVRNYWRNKEQDKHRYQANLCAAAIQSFWLGVADLSNFQAVLLFNSMEAV</sequence>
<evidence type="ECO:0000313" key="5">
    <source>
        <dbReference type="Proteomes" id="UP000823046"/>
    </source>
</evidence>
<reference evidence="4 5" key="1">
    <citation type="journal article" date="2020" name="bioRxiv">
        <title>Metabolic contributions of an alphaproteobacterial endosymbiont in the apicomplexan Cardiosporidium cionae.</title>
        <authorList>
            <person name="Hunter E.S."/>
            <person name="Paight C.J."/>
            <person name="Lane C.E."/>
        </authorList>
    </citation>
    <scope>NUCLEOTIDE SEQUENCE [LARGE SCALE GENOMIC DNA]</scope>
    <source>
        <strain evidence="4">ESH_2018</strain>
    </source>
</reference>
<evidence type="ECO:0000259" key="3">
    <source>
        <dbReference type="PROSITE" id="PS51204"/>
    </source>
</evidence>
<keyword evidence="2" id="KW-0539">Nucleus</keyword>
<proteinExistence type="predicted"/>
<accession>A0ABQ7JFN7</accession>
<dbReference type="EMBL" id="JADAQX010000022">
    <property type="protein sequence ID" value="KAF8822804.1"/>
    <property type="molecule type" value="Genomic_DNA"/>
</dbReference>